<evidence type="ECO:0000256" key="3">
    <source>
        <dbReference type="ARBA" id="ARBA00009352"/>
    </source>
</evidence>
<dbReference type="GO" id="GO:0006614">
    <property type="term" value="P:SRP-dependent cotranslational protein targeting to membrane"/>
    <property type="evidence" value="ECO:0007669"/>
    <property type="project" value="EnsemblFungi"/>
</dbReference>
<dbReference type="STRING" id="1071383.J7R4Q9"/>
<feature type="region of interest" description="Disordered" evidence="11">
    <location>
        <begin position="559"/>
        <end position="600"/>
    </location>
</feature>
<comment type="similarity">
    <text evidence="3 10">Belongs to the SRP68 family.</text>
</comment>
<evidence type="ECO:0000256" key="6">
    <source>
        <dbReference type="ARBA" id="ARBA00023135"/>
    </source>
</evidence>
<evidence type="ECO:0000256" key="11">
    <source>
        <dbReference type="SAM" id="MobiDB-lite"/>
    </source>
</evidence>
<evidence type="ECO:0000256" key="2">
    <source>
        <dbReference type="ARBA" id="ARBA00004604"/>
    </source>
</evidence>
<dbReference type="CDD" id="cd15481">
    <property type="entry name" value="SRP68-RBD"/>
    <property type="match status" value="1"/>
</dbReference>
<gene>
    <name evidence="12" type="primary">KNAG0D00780</name>
    <name evidence="12" type="ordered locus">KNAG_0D00780</name>
</gene>
<evidence type="ECO:0000256" key="4">
    <source>
        <dbReference type="ARBA" id="ARBA00022490"/>
    </source>
</evidence>
<dbReference type="OrthoDB" id="10255118at2759"/>
<comment type="subcellular location">
    <subcellularLocation>
        <location evidence="1 10">Cytoplasm</location>
    </subcellularLocation>
    <subcellularLocation>
        <location evidence="2">Nucleus</location>
        <location evidence="2">Nucleolus</location>
    </subcellularLocation>
</comment>
<keyword evidence="6 10" id="KW-0733">Signal recognition particle</keyword>
<reference evidence="12 13" key="1">
    <citation type="journal article" date="2011" name="Proc. Natl. Acad. Sci. U.S.A.">
        <title>Evolutionary erosion of yeast sex chromosomes by mating-type switching accidents.</title>
        <authorList>
            <person name="Gordon J.L."/>
            <person name="Armisen D."/>
            <person name="Proux-Wera E."/>
            <person name="Oheigeartaigh S.S."/>
            <person name="Byrne K.P."/>
            <person name="Wolfe K.H."/>
        </authorList>
    </citation>
    <scope>NUCLEOTIDE SEQUENCE [LARGE SCALE GENOMIC DNA]</scope>
    <source>
        <strain evidence="13">ATCC MYA-139 / BCRC 22969 / CBS 8797 / CCRC 22969 / KCTC 17520 / NBRC 10181 / NCYC 3082</strain>
    </source>
</reference>
<evidence type="ECO:0000256" key="9">
    <source>
        <dbReference type="ARBA" id="ARBA00029498"/>
    </source>
</evidence>
<dbReference type="OMA" id="LAYIKYN"/>
<dbReference type="InterPro" id="IPR034652">
    <property type="entry name" value="SRP68-RBD"/>
</dbReference>
<evidence type="ECO:0000256" key="10">
    <source>
        <dbReference type="PIRNR" id="PIRNR038995"/>
    </source>
</evidence>
<keyword evidence="4 10" id="KW-0963">Cytoplasm</keyword>
<dbReference type="InterPro" id="IPR026258">
    <property type="entry name" value="SRP68"/>
</dbReference>
<evidence type="ECO:0000256" key="5">
    <source>
        <dbReference type="ARBA" id="ARBA00022884"/>
    </source>
</evidence>
<dbReference type="GeneID" id="34525519"/>
<dbReference type="RefSeq" id="XP_022464076.1">
    <property type="nucleotide sequence ID" value="XM_022607485.1"/>
</dbReference>
<reference evidence="13" key="2">
    <citation type="submission" date="2012-08" db="EMBL/GenBank/DDBJ databases">
        <title>Genome sequence of Kazachstania naganishii.</title>
        <authorList>
            <person name="Gordon J.L."/>
            <person name="Armisen D."/>
            <person name="Proux-Wera E."/>
            <person name="OhEigeartaigh S.S."/>
            <person name="Byrne K.P."/>
            <person name="Wolfe K.H."/>
        </authorList>
    </citation>
    <scope>NUCLEOTIDE SEQUENCE [LARGE SCALE GENOMIC DNA]</scope>
    <source>
        <strain evidence="13">ATCC MYA-139 / BCRC 22969 / CBS 8797 / CCRC 22969 / KCTC 17520 / NBRC 10181 / NCYC 3082</strain>
    </source>
</reference>
<name>J7R4Q9_HUIN7</name>
<dbReference type="KEGG" id="kng:KNAG_0D00780"/>
<dbReference type="AlphaFoldDB" id="J7R4Q9"/>
<evidence type="ECO:0000256" key="8">
    <source>
        <dbReference type="ARBA" id="ARBA00023274"/>
    </source>
</evidence>
<evidence type="ECO:0000313" key="12">
    <source>
        <dbReference type="EMBL" id="CCK69830.1"/>
    </source>
</evidence>
<evidence type="ECO:0000256" key="1">
    <source>
        <dbReference type="ARBA" id="ARBA00004496"/>
    </source>
</evidence>
<evidence type="ECO:0000256" key="7">
    <source>
        <dbReference type="ARBA" id="ARBA00023242"/>
    </source>
</evidence>
<dbReference type="InterPro" id="IPR038253">
    <property type="entry name" value="SRP68_N_sf"/>
</dbReference>
<comment type="function">
    <text evidence="10">Component of the signal recognition particle (SRP) complex, a ribonucleoprotein complex that mediates the cotranslational targeting of secretory and membrane proteins to the endoplasmic reticulum (ER). The SRP complex interacts with the signal sequence in nascent secretory and membrane proteins and directs them to the membrane of the ER.</text>
</comment>
<keyword evidence="13" id="KW-1185">Reference proteome</keyword>
<dbReference type="Proteomes" id="UP000006310">
    <property type="component" value="Chromosome 4"/>
</dbReference>
<dbReference type="GO" id="GO:0030942">
    <property type="term" value="F:endoplasmic reticulum signal peptide binding"/>
    <property type="evidence" value="ECO:0007669"/>
    <property type="project" value="InterPro"/>
</dbReference>
<dbReference type="GO" id="GO:0005047">
    <property type="term" value="F:signal recognition particle binding"/>
    <property type="evidence" value="ECO:0007669"/>
    <property type="project" value="InterPro"/>
</dbReference>
<dbReference type="GO" id="GO:0008312">
    <property type="term" value="F:7S RNA binding"/>
    <property type="evidence" value="ECO:0007669"/>
    <property type="project" value="InterPro"/>
</dbReference>
<accession>J7R4Q9</accession>
<dbReference type="GO" id="GO:0005730">
    <property type="term" value="C:nucleolus"/>
    <property type="evidence" value="ECO:0007669"/>
    <property type="project" value="UniProtKB-SubCell"/>
</dbReference>
<keyword evidence="7" id="KW-0539">Nucleus</keyword>
<dbReference type="Gene3D" id="1.10.3450.40">
    <property type="entry name" value="Signal recognition particle, SRP68 subunit, RNA-binding domain"/>
    <property type="match status" value="1"/>
</dbReference>
<dbReference type="PANTHER" id="PTHR12860:SF0">
    <property type="entry name" value="SIGNAL RECOGNITION PARTICLE SUBUNIT SRP68"/>
    <property type="match status" value="1"/>
</dbReference>
<dbReference type="Pfam" id="PF16969">
    <property type="entry name" value="SRP68"/>
    <property type="match status" value="1"/>
</dbReference>
<keyword evidence="5 10" id="KW-0694">RNA-binding</keyword>
<dbReference type="EMBL" id="HE978317">
    <property type="protein sequence ID" value="CCK69830.1"/>
    <property type="molecule type" value="Genomic_DNA"/>
</dbReference>
<evidence type="ECO:0000313" key="13">
    <source>
        <dbReference type="Proteomes" id="UP000006310"/>
    </source>
</evidence>
<dbReference type="PANTHER" id="PTHR12860">
    <property type="entry name" value="SIGNAL RECOGNITION PARTICLE 68 KDA PROTEIN"/>
    <property type="match status" value="1"/>
</dbReference>
<dbReference type="HOGENOM" id="CLU_018649_2_1_1"/>
<sequence length="600" mass="68949">MGVFSPINATFGVRADQLLESDADFQRYHGKLNRKLQKLRSRLHLTTRDTKKYALREKYTKITANEYDKKNKLFGVLMLLHAERDLALCEVYKLRSRQRNKLKKSEAKVVATRLKKAVKTSQRLVELTHNEAQWITRSQFLVYAKLAKIEYLLYAKKSKHKDSEEISRQLSLVFAALNRLKSEGHLPEELYESIRQKYEYTLTQHAGNLLTSNELSKFINTAVLQNKDDELVALLLANDYTVEDPALEVAAEDAVESVTEVNWRSFNCKITDNHLTKLMQDAKLVDEYASAAEFDNHSLNWQEALAFQRNRMSHMDDDDNDENEQILLAYIKYQAIFISVLRENSLFNDLWMQWTRLGTSVSTRLVKSKELERIVNNLQKYLHDIAELPGVYSDDQLLSEFELYKVYLLSYLNAGCLAHMYRANGQYLEALALYVDAYKILDAKIAEIENWDSLVLPESLLSKDLIDELLAMIKTDISSVIALAEYEKELQGKLATGKRAKYQRTVIEKIDHDCISVTDARIKNLFPLRPILRPAGAKATLFDLAFNYINYAEETVTTTSLEDEGSEPHRAGVDASEEIEVDEKPQPTGKKRGFLGLFGR</sequence>
<organism evidence="12 13">
    <name type="scientific">Huiozyma naganishii (strain ATCC MYA-139 / BCRC 22969 / CBS 8797 / KCTC 17520 / NBRC 10181 / NCYC 3082 / Yp74L-3)</name>
    <name type="common">Yeast</name>
    <name type="synonym">Kazachstania naganishii</name>
    <dbReference type="NCBI Taxonomy" id="1071383"/>
    <lineage>
        <taxon>Eukaryota</taxon>
        <taxon>Fungi</taxon>
        <taxon>Dikarya</taxon>
        <taxon>Ascomycota</taxon>
        <taxon>Saccharomycotina</taxon>
        <taxon>Saccharomycetes</taxon>
        <taxon>Saccharomycetales</taxon>
        <taxon>Saccharomycetaceae</taxon>
        <taxon>Huiozyma</taxon>
    </lineage>
</organism>
<dbReference type="PIRSF" id="PIRSF038995">
    <property type="entry name" value="SRP68"/>
    <property type="match status" value="1"/>
</dbReference>
<dbReference type="eggNOG" id="KOG2460">
    <property type="taxonomic scope" value="Eukaryota"/>
</dbReference>
<protein>
    <recommendedName>
        <fullName evidence="9 10">Signal recognition particle subunit SRP68</fullName>
        <shortName evidence="10">SRP68</shortName>
    </recommendedName>
</protein>
<dbReference type="GO" id="GO:0005786">
    <property type="term" value="C:signal recognition particle, endoplasmic reticulum targeting"/>
    <property type="evidence" value="ECO:0007669"/>
    <property type="project" value="UniProtKB-KW"/>
</dbReference>
<proteinExistence type="inferred from homology"/>
<keyword evidence="8 10" id="KW-0687">Ribonucleoprotein</keyword>